<accession>A0A1I2T912</accession>
<evidence type="ECO:0000313" key="6">
    <source>
        <dbReference type="Proteomes" id="UP000198876"/>
    </source>
</evidence>
<evidence type="ECO:0000256" key="4">
    <source>
        <dbReference type="SAM" id="Coils"/>
    </source>
</evidence>
<name>A0A1I2T912_9EURY</name>
<keyword evidence="6" id="KW-1185">Reference proteome</keyword>
<keyword evidence="4" id="KW-0175">Coiled coil</keyword>
<dbReference type="InterPro" id="IPR054796">
    <property type="entry name" value="Gas_vesic_GvpL"/>
</dbReference>
<dbReference type="NCBIfam" id="NF045778">
    <property type="entry name" value="gas_vesic_GvpL"/>
    <property type="match status" value="1"/>
</dbReference>
<dbReference type="PANTHER" id="PTHR36852:SF1">
    <property type="entry name" value="PROTEIN GVPL 2"/>
    <property type="match status" value="1"/>
</dbReference>
<dbReference type="GO" id="GO:0031411">
    <property type="term" value="C:gas vesicle"/>
    <property type="evidence" value="ECO:0007669"/>
    <property type="project" value="UniProtKB-SubCell"/>
</dbReference>
<feature type="coiled-coil region" evidence="4">
    <location>
        <begin position="136"/>
        <end position="208"/>
    </location>
</feature>
<dbReference type="STRING" id="553467.SAMN04488063_2581"/>
<reference evidence="6" key="1">
    <citation type="submission" date="2016-10" db="EMBL/GenBank/DDBJ databases">
        <authorList>
            <person name="Varghese N."/>
            <person name="Submissions S."/>
        </authorList>
    </citation>
    <scope>NUCLEOTIDE SEQUENCE [LARGE SCALE GENOMIC DNA]</scope>
    <source>
        <strain evidence="6">CGMCC 1.7739</strain>
    </source>
</reference>
<dbReference type="RefSeq" id="WP_092892782.1">
    <property type="nucleotide sequence ID" value="NZ_FOOQ01000002.1"/>
</dbReference>
<organism evidence="5 6">
    <name type="scientific">Halopelagius inordinatus</name>
    <dbReference type="NCBI Taxonomy" id="553467"/>
    <lineage>
        <taxon>Archaea</taxon>
        <taxon>Methanobacteriati</taxon>
        <taxon>Methanobacteriota</taxon>
        <taxon>Stenosarchaea group</taxon>
        <taxon>Halobacteria</taxon>
        <taxon>Halobacteriales</taxon>
        <taxon>Haloferacaceae</taxon>
    </lineage>
</organism>
<keyword evidence="1" id="KW-0304">Gas vesicle</keyword>
<dbReference type="Proteomes" id="UP000198876">
    <property type="component" value="Unassembled WGS sequence"/>
</dbReference>
<dbReference type="OrthoDB" id="350702at2157"/>
<dbReference type="PANTHER" id="PTHR36852">
    <property type="entry name" value="PROTEIN GVPL 2"/>
    <property type="match status" value="1"/>
</dbReference>
<dbReference type="EMBL" id="FOOQ01000002">
    <property type="protein sequence ID" value="SFG61322.1"/>
    <property type="molecule type" value="Genomic_DNA"/>
</dbReference>
<comment type="similarity">
    <text evidence="3">Belongs to the gas vesicle GvpF/GvpL family.</text>
</comment>
<dbReference type="InterPro" id="IPR009430">
    <property type="entry name" value="GvpL/GvpF"/>
</dbReference>
<protein>
    <submittedName>
        <fullName evidence="5">Gas vesicle synthesis protein GvpL/GvpF</fullName>
    </submittedName>
</protein>
<sequence length="279" mass="31121">MSDAAPASDTEFEDGRYLYCVVRVDDDAEFDVEGIEDEPVHVVTDGALGAVVHRCDSLYDSDDPTTLKRWLLAHQRVIDAAADAFGTPLPVRFDTVLTGDDGVVRNWLRESDAELRDALDELAGLREYRIEVRRDYDALADRLAETDDRLGELRTRKEESGEGTGFLVGKQYEQRLDDLVRDHRETEAEDIAERLARYADRIRRLGENRSASLVGAESDDDDSTVSVRFAILAPLDREDDVGAILDDIAAEDGVEVRFSGPWPPYTFAPELDDLEGASP</sequence>
<comment type="subcellular location">
    <subcellularLocation>
        <location evidence="2">Gas vesicle</location>
    </subcellularLocation>
</comment>
<evidence type="ECO:0000313" key="5">
    <source>
        <dbReference type="EMBL" id="SFG61322.1"/>
    </source>
</evidence>
<gene>
    <name evidence="5" type="ORF">SAMN04488063_2581</name>
</gene>
<evidence type="ECO:0000256" key="2">
    <source>
        <dbReference type="ARBA" id="ARBA00035108"/>
    </source>
</evidence>
<dbReference type="Pfam" id="PF06386">
    <property type="entry name" value="GvpL_GvpF"/>
    <property type="match status" value="1"/>
</dbReference>
<proteinExistence type="inferred from homology"/>
<dbReference type="GO" id="GO:0031412">
    <property type="term" value="P:gas vesicle organization"/>
    <property type="evidence" value="ECO:0007669"/>
    <property type="project" value="InterPro"/>
</dbReference>
<evidence type="ECO:0000256" key="1">
    <source>
        <dbReference type="ARBA" id="ARBA00022987"/>
    </source>
</evidence>
<dbReference type="AlphaFoldDB" id="A0A1I2T912"/>
<evidence type="ECO:0000256" key="3">
    <source>
        <dbReference type="ARBA" id="ARBA00035643"/>
    </source>
</evidence>